<reference evidence="2" key="1">
    <citation type="journal article" date="2019" name="Int. J. Syst. Evol. Microbiol.">
        <title>The Global Catalogue of Microorganisms (GCM) 10K type strain sequencing project: providing services to taxonomists for standard genome sequencing and annotation.</title>
        <authorList>
            <consortium name="The Broad Institute Genomics Platform"/>
            <consortium name="The Broad Institute Genome Sequencing Center for Infectious Disease"/>
            <person name="Wu L."/>
            <person name="Ma J."/>
        </authorList>
    </citation>
    <scope>NUCLEOTIDE SEQUENCE [LARGE SCALE GENOMIC DNA]</scope>
    <source>
        <strain evidence="2">JCM 18401</strain>
    </source>
</reference>
<dbReference type="RefSeq" id="WP_345335996.1">
    <property type="nucleotide sequence ID" value="NZ_BAABJZ010000089.1"/>
</dbReference>
<dbReference type="InterPro" id="IPR021482">
    <property type="entry name" value="DUF3135"/>
</dbReference>
<comment type="caution">
    <text evidence="1">The sequence shown here is derived from an EMBL/GenBank/DDBJ whole genome shotgun (WGS) entry which is preliminary data.</text>
</comment>
<evidence type="ECO:0000313" key="2">
    <source>
        <dbReference type="Proteomes" id="UP001499988"/>
    </source>
</evidence>
<organism evidence="1 2">
    <name type="scientific">Ferrimonas pelagia</name>
    <dbReference type="NCBI Taxonomy" id="1177826"/>
    <lineage>
        <taxon>Bacteria</taxon>
        <taxon>Pseudomonadati</taxon>
        <taxon>Pseudomonadota</taxon>
        <taxon>Gammaproteobacteria</taxon>
        <taxon>Alteromonadales</taxon>
        <taxon>Ferrimonadaceae</taxon>
        <taxon>Ferrimonas</taxon>
    </lineage>
</organism>
<dbReference type="Proteomes" id="UP001499988">
    <property type="component" value="Unassembled WGS sequence"/>
</dbReference>
<proteinExistence type="predicted"/>
<keyword evidence="2" id="KW-1185">Reference proteome</keyword>
<accession>A0ABP9F9H8</accession>
<name>A0ABP9F9H8_9GAMM</name>
<gene>
    <name evidence="1" type="ORF">GCM10023333_27520</name>
</gene>
<dbReference type="Pfam" id="PF11333">
    <property type="entry name" value="DUF3135"/>
    <property type="match status" value="1"/>
</dbReference>
<protein>
    <submittedName>
        <fullName evidence="1">DUF3135 domain-containing protein</fullName>
    </submittedName>
</protein>
<evidence type="ECO:0000313" key="1">
    <source>
        <dbReference type="EMBL" id="GAA4892762.1"/>
    </source>
</evidence>
<sequence length="110" mass="12683">MTQLPDFDTLMALAKHDPEQLETLRQQLIAQTIQRSCTDKQGQLRALQHHVDQQLSRCNTPYQRMITAASLMHDRLHTLAQVLNDPDAFRQQQAQVVDISSLKARKNHDK</sequence>
<dbReference type="EMBL" id="BAABJZ010000089">
    <property type="protein sequence ID" value="GAA4892762.1"/>
    <property type="molecule type" value="Genomic_DNA"/>
</dbReference>